<protein>
    <recommendedName>
        <fullName evidence="1">Alpha-ribazole phosphatase</fullName>
        <ecNumber evidence="1">3.1.3.73</ecNumber>
    </recommendedName>
</protein>
<dbReference type="AlphaFoldDB" id="A0A9Q5DDZ5"/>
<dbReference type="EC" id="3.1.3.73" evidence="1"/>
<comment type="caution">
    <text evidence="2">The sequence shown here is derived from an EMBL/GenBank/DDBJ whole genome shotgun (WGS) entry which is preliminary data.</text>
</comment>
<evidence type="ECO:0000313" key="2">
    <source>
        <dbReference type="EMBL" id="NSL89817.1"/>
    </source>
</evidence>
<dbReference type="PANTHER" id="PTHR48100:SF1">
    <property type="entry name" value="HISTIDINE PHOSPHATASE FAMILY PROTEIN-RELATED"/>
    <property type="match status" value="1"/>
</dbReference>
<dbReference type="CDD" id="cd07067">
    <property type="entry name" value="HP_PGM_like"/>
    <property type="match status" value="1"/>
</dbReference>
<dbReference type="Gene3D" id="3.40.50.1240">
    <property type="entry name" value="Phosphoglycerate mutase-like"/>
    <property type="match status" value="1"/>
</dbReference>
<keyword evidence="3" id="KW-1185">Reference proteome</keyword>
<dbReference type="SUPFAM" id="SSF53254">
    <property type="entry name" value="Phosphoglycerate mutase-like"/>
    <property type="match status" value="1"/>
</dbReference>
<dbReference type="GO" id="GO:0043755">
    <property type="term" value="F:alpha-ribazole phosphatase activity"/>
    <property type="evidence" value="ECO:0007669"/>
    <property type="project" value="UniProtKB-UniRule"/>
</dbReference>
<evidence type="ECO:0000313" key="3">
    <source>
        <dbReference type="Proteomes" id="UP000281028"/>
    </source>
</evidence>
<dbReference type="SMART" id="SM00855">
    <property type="entry name" value="PGAM"/>
    <property type="match status" value="1"/>
</dbReference>
<organism evidence="2 3">
    <name type="scientific">Chitinophaga solisilvae</name>
    <dbReference type="NCBI Taxonomy" id="1233460"/>
    <lineage>
        <taxon>Bacteria</taxon>
        <taxon>Pseudomonadati</taxon>
        <taxon>Bacteroidota</taxon>
        <taxon>Chitinophagia</taxon>
        <taxon>Chitinophagales</taxon>
        <taxon>Chitinophagaceae</taxon>
        <taxon>Chitinophaga</taxon>
    </lineage>
</organism>
<dbReference type="GO" id="GO:0009236">
    <property type="term" value="P:cobalamin biosynthetic process"/>
    <property type="evidence" value="ECO:0007669"/>
    <property type="project" value="UniProtKB-UniRule"/>
</dbReference>
<dbReference type="InterPro" id="IPR013078">
    <property type="entry name" value="His_Pase_superF_clade-1"/>
</dbReference>
<dbReference type="InterPro" id="IPR050275">
    <property type="entry name" value="PGM_Phosphatase"/>
</dbReference>
<dbReference type="PANTHER" id="PTHR48100">
    <property type="entry name" value="BROAD-SPECIFICITY PHOSPHATASE YOR283W-RELATED"/>
    <property type="match status" value="1"/>
</dbReference>
<name>A0A9Q5DDZ5_9BACT</name>
<reference evidence="2" key="1">
    <citation type="submission" date="2020-05" db="EMBL/GenBank/DDBJ databases">
        <title>Chitinophaga laudate sp. nov., isolated from a tropical peat swamp.</title>
        <authorList>
            <person name="Goh C.B.S."/>
            <person name="Lee M.S."/>
            <person name="Parimannan S."/>
            <person name="Pasbakhsh P."/>
            <person name="Yule C.M."/>
            <person name="Rajandas H."/>
            <person name="Loke S."/>
            <person name="Croft L."/>
            <person name="Tan J.B.L."/>
        </authorList>
    </citation>
    <scope>NUCLEOTIDE SEQUENCE</scope>
    <source>
        <strain evidence="2">Mgbs1</strain>
    </source>
</reference>
<proteinExistence type="predicted"/>
<sequence length="194" mass="21938">MEIYLIRHTAPAIESGICYGNSDIDVADTFEEEVAAIRTKLPQGNFDVYSSPLQRCSKLATALFGEAVTTDARLKEMDFGNWEMQPWEAIDRKELDDWANDFVLAKVPGGESYEQLYTRSMELITELMEKDKDAVLVTHGGVIRSILAHATNTALADSFDLKIQYGRISHLHVENEDIKVIFIIRNTMVIYTLC</sequence>
<accession>A0A9Q5DDZ5</accession>
<dbReference type="NCBIfam" id="TIGR03162">
    <property type="entry name" value="ribazole_cobC"/>
    <property type="match status" value="1"/>
</dbReference>
<gene>
    <name evidence="2" type="primary">cobC</name>
    <name evidence="2" type="ORF">ECE50_023450</name>
</gene>
<dbReference type="InterPro" id="IPR029033">
    <property type="entry name" value="His_PPase_superfam"/>
</dbReference>
<dbReference type="Pfam" id="PF00300">
    <property type="entry name" value="His_Phos_1"/>
    <property type="match status" value="1"/>
</dbReference>
<dbReference type="EMBL" id="RIAR02000001">
    <property type="protein sequence ID" value="NSL89817.1"/>
    <property type="molecule type" value="Genomic_DNA"/>
</dbReference>
<dbReference type="Proteomes" id="UP000281028">
    <property type="component" value="Unassembled WGS sequence"/>
</dbReference>
<dbReference type="InterPro" id="IPR017578">
    <property type="entry name" value="Ribazole_CobC"/>
</dbReference>
<evidence type="ECO:0000256" key="1">
    <source>
        <dbReference type="NCBIfam" id="TIGR03162"/>
    </source>
</evidence>
<dbReference type="GO" id="GO:0005737">
    <property type="term" value="C:cytoplasm"/>
    <property type="evidence" value="ECO:0007669"/>
    <property type="project" value="TreeGrafter"/>
</dbReference>